<feature type="signal peptide" evidence="3">
    <location>
        <begin position="1"/>
        <end position="26"/>
    </location>
</feature>
<evidence type="ECO:0000313" key="4">
    <source>
        <dbReference type="EMBL" id="AEI81911.1"/>
    </source>
</evidence>
<feature type="region of interest" description="Disordered" evidence="2">
    <location>
        <begin position="332"/>
        <end position="362"/>
    </location>
</feature>
<feature type="coiled-coil region" evidence="1">
    <location>
        <begin position="39"/>
        <end position="73"/>
    </location>
</feature>
<sequence>MKARVLSVSLAAALSVSLLAVQPASALTVFDPSNFVQNTLTAVRTLEQINNQINQLQNEAQMLLNQARNLTKLDFNITNRLRSTLATTERLIAEAQGLAYDVQSMDATFSRLYPEQYAATISGDRMAQDARERWKNTLDGLHTAMRMQAQVSQNLAQDESALADLVSQSQSATGALQAMQATNQLLALQAKQSIQTQQLQITQDRAASLELARQAAATERAREVRRRFLGTGTSYTPQSVNFYNNRREAAMRGVPVLSVSLLAVLLTACGQQPAEDLAATLAADPVRLKVLRARCVADRQAAGKDTCRAAAEAFRRRFFAGQAGPDEYRTLAELPPIPASFDTPDDHAPEGDAPLAAAEDTP</sequence>
<dbReference type="HOGENOM" id="CLU_065326_1_0_4"/>
<name>F8GX41_CUPNN</name>
<dbReference type="KEGG" id="cnc:CNE_BB1p04870"/>
<proteinExistence type="predicted"/>
<dbReference type="NCBIfam" id="TIGR02780">
    <property type="entry name" value="TrbJ_Ti"/>
    <property type="match status" value="1"/>
</dbReference>
<evidence type="ECO:0000256" key="3">
    <source>
        <dbReference type="SAM" id="SignalP"/>
    </source>
</evidence>
<feature type="chain" id="PRO_5003377861" evidence="3">
    <location>
        <begin position="27"/>
        <end position="362"/>
    </location>
</feature>
<evidence type="ECO:0000256" key="2">
    <source>
        <dbReference type="SAM" id="MobiDB-lite"/>
    </source>
</evidence>
<keyword evidence="1" id="KW-0175">Coiled coil</keyword>
<keyword evidence="4" id="KW-0614">Plasmid</keyword>
<geneLocation type="plasmid" evidence="4 5">
    <name>pBB1</name>
</geneLocation>
<gene>
    <name evidence="4" type="primary">trbJ</name>
    <name evidence="4" type="ordered locus">CNE_BB1p04870</name>
</gene>
<dbReference type="SUPFAM" id="SSF101082">
    <property type="entry name" value="Typo IV secretion system protein TraC"/>
    <property type="match status" value="1"/>
</dbReference>
<dbReference type="AlphaFoldDB" id="F8GX41"/>
<dbReference type="Proteomes" id="UP000006798">
    <property type="component" value="Plasmid pBB1"/>
</dbReference>
<evidence type="ECO:0000313" key="5">
    <source>
        <dbReference type="Proteomes" id="UP000006798"/>
    </source>
</evidence>
<dbReference type="InterPro" id="IPR014147">
    <property type="entry name" value="T4SS_TrbJ"/>
</dbReference>
<evidence type="ECO:0000256" key="1">
    <source>
        <dbReference type="SAM" id="Coils"/>
    </source>
</evidence>
<protein>
    <submittedName>
        <fullName evidence="4">Conjugal transfer TrbJ signal peptide protein TrbJ</fullName>
    </submittedName>
</protein>
<accession>F8GX41</accession>
<dbReference type="NCBIfam" id="NF010448">
    <property type="entry name" value="PRK13874.1"/>
    <property type="match status" value="1"/>
</dbReference>
<dbReference type="EMBL" id="CP002879">
    <property type="protein sequence ID" value="AEI81911.1"/>
    <property type="molecule type" value="Genomic_DNA"/>
</dbReference>
<organism evidence="4 5">
    <name type="scientific">Cupriavidus necator (strain ATCC 43291 / DSM 13513 / CCUG 52238 / LMG 8453 / N-1)</name>
    <name type="common">Ralstonia eutropha</name>
    <dbReference type="NCBI Taxonomy" id="1042878"/>
    <lineage>
        <taxon>Bacteria</taxon>
        <taxon>Pseudomonadati</taxon>
        <taxon>Pseudomonadota</taxon>
        <taxon>Betaproteobacteria</taxon>
        <taxon>Burkholderiales</taxon>
        <taxon>Burkholderiaceae</taxon>
        <taxon>Cupriavidus</taxon>
    </lineage>
</organism>
<reference evidence="4 5" key="1">
    <citation type="journal article" date="2011" name="J. Bacteriol.">
        <title>Complete genome sequence of the type strain Cupriavidus necator N-1.</title>
        <authorList>
            <person name="Poehlein A."/>
            <person name="Kusian B."/>
            <person name="Friedrich B."/>
            <person name="Daniel R."/>
            <person name="Bowien B."/>
        </authorList>
    </citation>
    <scope>NUCLEOTIDE SEQUENCE [LARGE SCALE GENOMIC DNA]</scope>
    <source>
        <strain evidence="5">ATCC 43291 / DSM 13513 / CCUG 52238 / LMG 8453 / N-1</strain>
        <plasmid evidence="4 5">pBB1</plasmid>
    </source>
</reference>
<keyword evidence="3" id="KW-0732">Signal</keyword>